<comment type="caution">
    <text evidence="2">The sequence shown here is derived from an EMBL/GenBank/DDBJ whole genome shotgun (WGS) entry which is preliminary data.</text>
</comment>
<dbReference type="STRING" id="1428628.WN71_035430"/>
<accession>A0A1J4NPK9</accession>
<sequence length="1481" mass="158298">MHVTGDQDGPHGGRPGLDRDTLRQRTALLGSFAAQDLISGSLRDLPDVEPDLQDFLLEDCTRVTTPRGRRWRLAPGPRARTLDGLCTRERLLAAVRSAPEVDGDLARSWTERLLERAAPPLAVQSFDELYTALTVVDWFDDAPLARDELIRDGVVFPDSRDIEHALHRARLLQPLRALVEPAFTGRSDELARLSAHLDDQAQTGRPQRRGGDAPGSWLFVHGPGGVGKSTLVARFVLDRLDGPGRPDAGNRSDPPTPTSTPKPSPPPAPNAAPTPMPCLYLTFDRHDLVAERPLTLVAEATRQLGLLYPELAHRTAELERELEITLSADRLTRAEDSHFSPRAAQQRDELTLIDAFAALVTSITGDTVRPWLVALDAFEHVQRSGPVAVQRLADFLTLLHRAHPGLRVLAAGRAPFESAAFTRLPLEGFDSDTARVFLRHELTRDAPAGEDLLDTAADGRIEAIIGVVGTSPLNLKLGAALVRREGAEVLDDRRLHDRLHVRLGAEAVQGVLYRRILDHLDDPDLRRIASPGLVMRTLTPEIIREVLAAPCGLGHVDGVRARTLYDAFRAEATLVDEVPGGDAVVHRSDVRRLMLPLLRSEHRFVVDRIHRTAVRYYALLDTGGDRLASQVEELYHRLSLAQSTRTLDRRWTDAAGPLLESAMEELPARAQVYLAEKLGNSATADLRATADDETWERQALRVGKALLAADNPAEVEELLAERPRRARASLDLTHLSLRSMLAQRRPAQAYELVGRALELAAEFADPGVFIDVALLGARSCEDLGRFDEALNRLGEARRAAERAEMEIRLLSVAAAQLRIHRRAGTAATAAAKALRADTSVRVARLGREVYPRHPLLIRELAAEIGDERPDLVSYTARALGVGGTESADDVLLGSLTGAVLAAPAEDEGAAGPGHGAARRDPDSDSAAGRGTVRGSAFTVSSVGRGYAVGSYLDSNPDGAEPFNRALVDSYRHEVDSPYTADAVVVLPGFGGSTLVDDDTGETVWGTGSRRLLDLVRQAGGMERLAVTAQERKAGSGRLRPAGLLRGPAWVPRVGGLAPYDPLVRGIRSVVLHDDAVLEFAYDWRMSVESSGRRLAEAALLHLTNWRAHTARRAAASRGPLDDGPKLVLIAHSMGGLVAQAALAAHPELTRWTRNVITIGTPFRGVPGILGLFAPPGPRPWRERVANPLGKAARSMPGVHDLLPDMRCVITDEGEVRRLTPSDVVAAGGDYALARAALTTRRVLRAAAGSLPRLHVVVGVSQPTVQSLAVEKGGVRLLRHVPGLRADGTVARDELGRPMLVDDGGDGLVPREYAVPAEAVTCVPVVGQHSSLPTSSTVVDVVRDILTGKPGRGPAGAAGSAGTAGSAHTAGGAGGRTRPDPSEGGAPLAAAFGISAPSEVVAGREWTLTVLGAEAGAVACRLVHVETGEVAARPLLVQVGGQAGTSTARVVVTAPGFYEVVAQTAGRSATALVVVTDSVQDG</sequence>
<evidence type="ECO:0000313" key="2">
    <source>
        <dbReference type="EMBL" id="OIJ63205.1"/>
    </source>
</evidence>
<evidence type="ECO:0000313" key="3">
    <source>
        <dbReference type="Proteomes" id="UP000034196"/>
    </source>
</evidence>
<feature type="compositionally biased region" description="Basic and acidic residues" evidence="1">
    <location>
        <begin position="239"/>
        <end position="250"/>
    </location>
</feature>
<protein>
    <submittedName>
        <fullName evidence="2">Uncharacterized protein</fullName>
    </submittedName>
</protein>
<feature type="compositionally biased region" description="Pro residues" evidence="1">
    <location>
        <begin position="254"/>
        <end position="275"/>
    </location>
</feature>
<proteinExistence type="predicted"/>
<dbReference type="Proteomes" id="UP000034196">
    <property type="component" value="Unassembled WGS sequence"/>
</dbReference>
<dbReference type="Gene3D" id="3.40.50.300">
    <property type="entry name" value="P-loop containing nucleotide triphosphate hydrolases"/>
    <property type="match status" value="1"/>
</dbReference>
<organism evidence="2 3">
    <name type="scientific">Streptomyces mangrovisoli</name>
    <dbReference type="NCBI Taxonomy" id="1428628"/>
    <lineage>
        <taxon>Bacteria</taxon>
        <taxon>Bacillati</taxon>
        <taxon>Actinomycetota</taxon>
        <taxon>Actinomycetes</taxon>
        <taxon>Kitasatosporales</taxon>
        <taxon>Streptomycetaceae</taxon>
        <taxon>Streptomyces</taxon>
    </lineage>
</organism>
<dbReference type="InterPro" id="IPR027417">
    <property type="entry name" value="P-loop_NTPase"/>
</dbReference>
<dbReference type="SUPFAM" id="SSF53474">
    <property type="entry name" value="alpha/beta-Hydrolases"/>
    <property type="match status" value="1"/>
</dbReference>
<feature type="region of interest" description="Disordered" evidence="1">
    <location>
        <begin position="239"/>
        <end position="275"/>
    </location>
</feature>
<name>A0A1J4NPK9_9ACTN</name>
<dbReference type="SUPFAM" id="SSF52540">
    <property type="entry name" value="P-loop containing nucleoside triphosphate hydrolases"/>
    <property type="match status" value="1"/>
</dbReference>
<feature type="region of interest" description="Disordered" evidence="1">
    <location>
        <begin position="1349"/>
        <end position="1386"/>
    </location>
</feature>
<feature type="region of interest" description="Disordered" evidence="1">
    <location>
        <begin position="197"/>
        <end position="219"/>
    </location>
</feature>
<dbReference type="Gene3D" id="3.40.50.1820">
    <property type="entry name" value="alpha/beta hydrolase"/>
    <property type="match status" value="1"/>
</dbReference>
<feature type="region of interest" description="Disordered" evidence="1">
    <location>
        <begin position="905"/>
        <end position="932"/>
    </location>
</feature>
<reference evidence="2" key="1">
    <citation type="submission" date="2016-10" db="EMBL/GenBank/DDBJ databases">
        <title>Genome sequence of Streptomyces mangrovisoli MUSC 149.</title>
        <authorList>
            <person name="Lee L.-H."/>
            <person name="Ser H.-L."/>
        </authorList>
    </citation>
    <scope>NUCLEOTIDE SEQUENCE [LARGE SCALE GENOMIC DNA]</scope>
    <source>
        <strain evidence="2">MUSC 149</strain>
    </source>
</reference>
<gene>
    <name evidence="2" type="ORF">WN71_035430</name>
</gene>
<evidence type="ECO:0000256" key="1">
    <source>
        <dbReference type="SAM" id="MobiDB-lite"/>
    </source>
</evidence>
<keyword evidence="3" id="KW-1185">Reference proteome</keyword>
<feature type="compositionally biased region" description="Low complexity" evidence="1">
    <location>
        <begin position="1356"/>
        <end position="1369"/>
    </location>
</feature>
<dbReference type="InterPro" id="IPR029058">
    <property type="entry name" value="AB_hydrolase_fold"/>
</dbReference>
<dbReference type="EMBL" id="LAVA02000112">
    <property type="protein sequence ID" value="OIJ63205.1"/>
    <property type="molecule type" value="Genomic_DNA"/>
</dbReference>